<dbReference type="Proteomes" id="UP000006196">
    <property type="component" value="Unassembled WGS sequence"/>
</dbReference>
<dbReference type="STRING" id="525263.HMPREF0298_0595"/>
<dbReference type="OrthoDB" id="5150289at2"/>
<protein>
    <submittedName>
        <fullName evidence="2">Uncharacterized protein</fullName>
    </submittedName>
</protein>
<evidence type="ECO:0000256" key="1">
    <source>
        <dbReference type="SAM" id="MobiDB-lite"/>
    </source>
</evidence>
<dbReference type="RefSeq" id="WP_006841077.1">
    <property type="nucleotide sequence ID" value="NZ_GG667196.1"/>
</dbReference>
<reference evidence="2" key="1">
    <citation type="submission" date="2009-01" db="EMBL/GenBank/DDBJ databases">
        <authorList>
            <person name="Qin X."/>
            <person name="Bachman B."/>
            <person name="Battles P."/>
            <person name="Bell A."/>
            <person name="Bess C."/>
            <person name="Bickham C."/>
            <person name="Chaboub L."/>
            <person name="Chen D."/>
            <person name="Coyle M."/>
            <person name="Deiros D.R."/>
            <person name="Dinh H."/>
            <person name="Forbes L."/>
            <person name="Fowler G."/>
            <person name="Francisco L."/>
            <person name="Fu Q."/>
            <person name="Gubbala S."/>
            <person name="Hale W."/>
            <person name="Han Y."/>
            <person name="Hemphill L."/>
            <person name="Highlander S.K."/>
            <person name="Hirani K."/>
            <person name="Hogues M."/>
            <person name="Jackson L."/>
            <person name="Jakkamsetti A."/>
            <person name="Javaid M."/>
            <person name="Jiang H."/>
            <person name="Korchina V."/>
            <person name="Kovar C."/>
            <person name="Lara F."/>
            <person name="Lee S."/>
            <person name="Mata R."/>
            <person name="Mathew T."/>
            <person name="Moen C."/>
            <person name="Morales K."/>
            <person name="Munidasa M."/>
            <person name="Nazareth L."/>
            <person name="Ngo R."/>
            <person name="Nguyen L."/>
            <person name="Okwuonu G."/>
            <person name="Ongeri F."/>
            <person name="Patil S."/>
            <person name="Petrosino J."/>
            <person name="Pham C."/>
            <person name="Pham P."/>
            <person name="Pu L.-L."/>
            <person name="Puazo M."/>
            <person name="Raj R."/>
            <person name="Reid J."/>
            <person name="Rouhana J."/>
            <person name="Saada N."/>
            <person name="Shang Y."/>
            <person name="Simmons D."/>
            <person name="Thornton R."/>
            <person name="Warren J."/>
            <person name="Weissenberger G."/>
            <person name="Zhang J."/>
            <person name="Zhang L."/>
            <person name="Zhou C."/>
            <person name="Zhu D."/>
            <person name="Muzny D."/>
            <person name="Worley K."/>
            <person name="Gibbs R."/>
        </authorList>
    </citation>
    <scope>NUCLEOTIDE SEQUENCE [LARGE SCALE GENOMIC DNA]</scope>
    <source>
        <strain evidence="2">DSM 44291</strain>
    </source>
</reference>
<accession>C0XQ75</accession>
<organism evidence="2 3">
    <name type="scientific">Corynebacterium lipophiloflavum (strain ATCC 700352 / DSM 44291 / CCUG 37336 / JCM 10383 / DMMZ 1944)</name>
    <dbReference type="NCBI Taxonomy" id="525263"/>
    <lineage>
        <taxon>Bacteria</taxon>
        <taxon>Bacillati</taxon>
        <taxon>Actinomycetota</taxon>
        <taxon>Actinomycetes</taxon>
        <taxon>Mycobacteriales</taxon>
        <taxon>Corynebacteriaceae</taxon>
        <taxon>Corynebacterium</taxon>
    </lineage>
</organism>
<comment type="caution">
    <text evidence="2">The sequence shown here is derived from an EMBL/GenBank/DDBJ whole genome shotgun (WGS) entry which is preliminary data.</text>
</comment>
<keyword evidence="3" id="KW-1185">Reference proteome</keyword>
<dbReference type="HOGENOM" id="CLU_1812532_0_0_11"/>
<dbReference type="AlphaFoldDB" id="C0XQ75"/>
<dbReference type="EMBL" id="ACHJ01000034">
    <property type="protein sequence ID" value="EEI17563.1"/>
    <property type="molecule type" value="Genomic_DNA"/>
</dbReference>
<evidence type="ECO:0000313" key="3">
    <source>
        <dbReference type="Proteomes" id="UP000006196"/>
    </source>
</evidence>
<proteinExistence type="predicted"/>
<sequence>MDRRSHPRPLALVGILAFLGGSGRLGLTGAGADSGTVTVIETHTLPRAAQPAQQAGESGEPGEPGEPNACAYSHYAAGNGVTSGPFAANVYSAFLGACADNGGPDVTVDAYSPKTKLTYTMSCAGSARVYCRGGENAVVEIW</sequence>
<gene>
    <name evidence="2" type="ORF">HMPREF0298_0595</name>
</gene>
<feature type="region of interest" description="Disordered" evidence="1">
    <location>
        <begin position="43"/>
        <end position="68"/>
    </location>
</feature>
<name>C0XQ75_CORLD</name>
<evidence type="ECO:0000313" key="2">
    <source>
        <dbReference type="EMBL" id="EEI17563.1"/>
    </source>
</evidence>